<keyword evidence="10" id="KW-1185">Reference proteome</keyword>
<dbReference type="InterPro" id="IPR001452">
    <property type="entry name" value="SH3_domain"/>
</dbReference>
<dbReference type="InterPro" id="IPR006020">
    <property type="entry name" value="PTB/PI_dom"/>
</dbReference>
<dbReference type="PANTHER" id="PTHR47437">
    <property type="entry name" value="JNK-INTERACTING PROTEIN 1-LIKE PROTEIN"/>
    <property type="match status" value="1"/>
</dbReference>
<dbReference type="PROSITE" id="PS50002">
    <property type="entry name" value="SH3"/>
    <property type="match status" value="1"/>
</dbReference>
<dbReference type="Gene3D" id="2.30.29.30">
    <property type="entry name" value="Pleckstrin-homology domain (PH domain)/Phosphotyrosine-binding domain (PTB)"/>
    <property type="match status" value="1"/>
</dbReference>
<gene>
    <name evidence="9" type="ORF">CHS0354_001108</name>
</gene>
<dbReference type="SMART" id="SM00462">
    <property type="entry name" value="PTB"/>
    <property type="match status" value="1"/>
</dbReference>
<comment type="similarity">
    <text evidence="2">Belongs to the JIP scaffold family.</text>
</comment>
<reference evidence="9" key="3">
    <citation type="submission" date="2023-05" db="EMBL/GenBank/DDBJ databases">
        <authorList>
            <person name="Smith C.H."/>
        </authorList>
    </citation>
    <scope>NUCLEOTIDE SEQUENCE</scope>
    <source>
        <strain evidence="9">CHS0354</strain>
        <tissue evidence="9">Mantle</tissue>
    </source>
</reference>
<evidence type="ECO:0000256" key="2">
    <source>
        <dbReference type="ARBA" id="ARBA00009866"/>
    </source>
</evidence>
<dbReference type="Pfam" id="PF00640">
    <property type="entry name" value="PID"/>
    <property type="match status" value="1"/>
</dbReference>
<dbReference type="CDD" id="cd11801">
    <property type="entry name" value="SH3_JIP1_like"/>
    <property type="match status" value="1"/>
</dbReference>
<feature type="domain" description="PID" evidence="7">
    <location>
        <begin position="393"/>
        <end position="524"/>
    </location>
</feature>
<dbReference type="GO" id="GO:0046328">
    <property type="term" value="P:regulation of JNK cascade"/>
    <property type="evidence" value="ECO:0007669"/>
    <property type="project" value="InterPro"/>
</dbReference>
<feature type="region of interest" description="Disordered" evidence="6">
    <location>
        <begin position="278"/>
        <end position="321"/>
    </location>
</feature>
<reference evidence="9" key="2">
    <citation type="journal article" date="2021" name="Genome Biol. Evol.">
        <title>Developing a high-quality reference genome for a parasitic bivalve with doubly uniparental inheritance (Bivalvia: Unionida).</title>
        <authorList>
            <person name="Smith C.H."/>
        </authorList>
    </citation>
    <scope>NUCLEOTIDE SEQUENCE</scope>
    <source>
        <strain evidence="9">CHS0354</strain>
        <tissue evidence="9">Mantle</tissue>
    </source>
</reference>
<organism evidence="9 10">
    <name type="scientific">Potamilus streckersoni</name>
    <dbReference type="NCBI Taxonomy" id="2493646"/>
    <lineage>
        <taxon>Eukaryota</taxon>
        <taxon>Metazoa</taxon>
        <taxon>Spiralia</taxon>
        <taxon>Lophotrochozoa</taxon>
        <taxon>Mollusca</taxon>
        <taxon>Bivalvia</taxon>
        <taxon>Autobranchia</taxon>
        <taxon>Heteroconchia</taxon>
        <taxon>Palaeoheterodonta</taxon>
        <taxon>Unionida</taxon>
        <taxon>Unionoidea</taxon>
        <taxon>Unionidae</taxon>
        <taxon>Ambleminae</taxon>
        <taxon>Lampsilini</taxon>
        <taxon>Potamilus</taxon>
    </lineage>
</organism>
<evidence type="ECO:0000256" key="4">
    <source>
        <dbReference type="ARBA" id="ARBA00022490"/>
    </source>
</evidence>
<dbReference type="Pfam" id="PF00018">
    <property type="entry name" value="SH3_1"/>
    <property type="match status" value="1"/>
</dbReference>
<feature type="domain" description="SH3" evidence="8">
    <location>
        <begin position="319"/>
        <end position="380"/>
    </location>
</feature>
<dbReference type="Proteomes" id="UP001195483">
    <property type="component" value="Unassembled WGS sequence"/>
</dbReference>
<accession>A0AAE0RVR0</accession>
<dbReference type="SUPFAM" id="SSF50729">
    <property type="entry name" value="PH domain-like"/>
    <property type="match status" value="1"/>
</dbReference>
<dbReference type="SMART" id="SM00326">
    <property type="entry name" value="SH3"/>
    <property type="match status" value="1"/>
</dbReference>
<evidence type="ECO:0000256" key="5">
    <source>
        <dbReference type="PROSITE-ProRule" id="PRU00192"/>
    </source>
</evidence>
<dbReference type="InterPro" id="IPR036028">
    <property type="entry name" value="SH3-like_dom_sf"/>
</dbReference>
<sequence>MIQIQRPICPELAFRLVHDISPDTCSEDDDLDIEREREQFILSCLTEAKTYNNNNVVCKPITTGTVTRAERISDTYAKLETKDKHMEKINNQINQQHLSVVLEDINHYKNILNNNINTEQETSHSSDSSEESTESVQRRRSSVYNDRESTVSSAKNHAGNGANVVCVHKLPRRPRKLPEIPRKKKLAPLPPSQPISVTTVNEKCLADELQEALFKKEVVSDEDESDEVFLSNSKTVPKIYPKFSRKYIEDLKGLKFNTVSKNTRTFINSDNVYLQEDSVVGGKERSLSTSSRRERRDSSDGDSSRRKSLFSNPSTNYKNLPVTHRGMHRFIPRHKDEMAIEIGDPIHVEKLGDDLWCDGINLKTNQRGIFPSMYATDLQFLEEDEEEDETSRFTLKFLGSIEVNYHKGDEILCQAINRVALARKSTLNSSPPPMCTLEINQFGIHMFDKSKDTHENSNAFTHFFALKNVSFCGYHPRNERYFGFITKHPHEYRYACHVFLGEKSTRSVSEAVGLAFKRFYQEYMAFTHPTEDIYME</sequence>
<evidence type="ECO:0000256" key="6">
    <source>
        <dbReference type="SAM" id="MobiDB-lite"/>
    </source>
</evidence>
<evidence type="ECO:0000256" key="1">
    <source>
        <dbReference type="ARBA" id="ARBA00004496"/>
    </source>
</evidence>
<dbReference type="PANTHER" id="PTHR47437:SF4">
    <property type="entry name" value="JNK-INTERACTING PROTEIN 1-LIKE PROTEIN"/>
    <property type="match status" value="1"/>
</dbReference>
<dbReference type="GO" id="GO:0008432">
    <property type="term" value="F:JUN kinase binding"/>
    <property type="evidence" value="ECO:0007669"/>
    <property type="project" value="TreeGrafter"/>
</dbReference>
<evidence type="ECO:0000313" key="10">
    <source>
        <dbReference type="Proteomes" id="UP001195483"/>
    </source>
</evidence>
<feature type="compositionally biased region" description="Polar residues" evidence="6">
    <location>
        <begin position="309"/>
        <end position="318"/>
    </location>
</feature>
<evidence type="ECO:0008006" key="11">
    <source>
        <dbReference type="Google" id="ProtNLM"/>
    </source>
</evidence>
<dbReference type="InterPro" id="IPR011993">
    <property type="entry name" value="PH-like_dom_sf"/>
</dbReference>
<dbReference type="CDD" id="cd01212">
    <property type="entry name" value="PTB_JIP"/>
    <property type="match status" value="1"/>
</dbReference>
<evidence type="ECO:0000259" key="7">
    <source>
        <dbReference type="PROSITE" id="PS01179"/>
    </source>
</evidence>
<feature type="region of interest" description="Disordered" evidence="6">
    <location>
        <begin position="118"/>
        <end position="163"/>
    </location>
</feature>
<dbReference type="SUPFAM" id="SSF50044">
    <property type="entry name" value="SH3-domain"/>
    <property type="match status" value="1"/>
</dbReference>
<evidence type="ECO:0000256" key="3">
    <source>
        <dbReference type="ARBA" id="ARBA00022443"/>
    </source>
</evidence>
<dbReference type="AlphaFoldDB" id="A0AAE0RVR0"/>
<comment type="caution">
    <text evidence="9">The sequence shown here is derived from an EMBL/GenBank/DDBJ whole genome shotgun (WGS) entry which is preliminary data.</text>
</comment>
<protein>
    <recommendedName>
        <fullName evidence="11">JNK-interacting protein 1</fullName>
    </recommendedName>
</protein>
<name>A0AAE0RVR0_9BIVA</name>
<evidence type="ECO:0000259" key="8">
    <source>
        <dbReference type="PROSITE" id="PS50002"/>
    </source>
</evidence>
<dbReference type="FunFam" id="2.30.30.40:FF:000032">
    <property type="entry name" value="Putative C-Jun-amino-terminal kinase-interacting protein 2"/>
    <property type="match status" value="1"/>
</dbReference>
<reference evidence="9" key="1">
    <citation type="journal article" date="2021" name="Genome Biol. Evol.">
        <title>A High-Quality Reference Genome for a Parasitic Bivalve with Doubly Uniparental Inheritance (Bivalvia: Unionida).</title>
        <authorList>
            <person name="Smith C.H."/>
        </authorList>
    </citation>
    <scope>NUCLEOTIDE SEQUENCE</scope>
    <source>
        <strain evidence="9">CHS0354</strain>
    </source>
</reference>
<proteinExistence type="inferred from homology"/>
<dbReference type="InterPro" id="IPR047178">
    <property type="entry name" value="JIP1_scaffold"/>
</dbReference>
<dbReference type="GO" id="GO:0005078">
    <property type="term" value="F:MAP-kinase scaffold activity"/>
    <property type="evidence" value="ECO:0007669"/>
    <property type="project" value="TreeGrafter"/>
</dbReference>
<evidence type="ECO:0000313" key="9">
    <source>
        <dbReference type="EMBL" id="KAK3580509.1"/>
    </source>
</evidence>
<dbReference type="EMBL" id="JAEAOA010000114">
    <property type="protein sequence ID" value="KAK3580509.1"/>
    <property type="molecule type" value="Genomic_DNA"/>
</dbReference>
<comment type="subcellular location">
    <subcellularLocation>
        <location evidence="1">Cytoplasm</location>
    </subcellularLocation>
</comment>
<keyword evidence="4" id="KW-0963">Cytoplasm</keyword>
<dbReference type="Gene3D" id="2.30.30.40">
    <property type="entry name" value="SH3 Domains"/>
    <property type="match status" value="1"/>
</dbReference>
<dbReference type="GO" id="GO:0005737">
    <property type="term" value="C:cytoplasm"/>
    <property type="evidence" value="ECO:0007669"/>
    <property type="project" value="UniProtKB-SubCell"/>
</dbReference>
<keyword evidence="3 5" id="KW-0728">SH3 domain</keyword>
<dbReference type="GO" id="GO:0007254">
    <property type="term" value="P:JNK cascade"/>
    <property type="evidence" value="ECO:0007669"/>
    <property type="project" value="TreeGrafter"/>
</dbReference>
<dbReference type="PROSITE" id="PS01179">
    <property type="entry name" value="PID"/>
    <property type="match status" value="1"/>
</dbReference>
<feature type="compositionally biased region" description="Basic and acidic residues" evidence="6">
    <location>
        <begin position="282"/>
        <end position="305"/>
    </location>
</feature>